<comment type="subcellular location">
    <subcellularLocation>
        <location evidence="2">Cytoplasm</location>
    </subcellularLocation>
</comment>
<feature type="region of interest" description="Disordered" evidence="18">
    <location>
        <begin position="1726"/>
        <end position="1747"/>
    </location>
</feature>
<evidence type="ECO:0000313" key="23">
    <source>
        <dbReference type="Proteomes" id="UP001187531"/>
    </source>
</evidence>
<dbReference type="PANTHER" id="PTHR23167">
    <property type="entry name" value="CALPONIN HOMOLOGY DOMAIN-CONTAINING PROTEIN DDB_G0272472-RELATED"/>
    <property type="match status" value="1"/>
</dbReference>
<keyword evidence="23" id="KW-1185">Reference proteome</keyword>
<dbReference type="InterPro" id="IPR001715">
    <property type="entry name" value="CH_dom"/>
</dbReference>
<feature type="domain" description="Calponin-homology (CH)" evidence="20">
    <location>
        <begin position="523"/>
        <end position="628"/>
    </location>
</feature>
<dbReference type="EMBL" id="JAVRJZ010000012">
    <property type="protein sequence ID" value="KAK2715314.1"/>
    <property type="molecule type" value="Genomic_DNA"/>
</dbReference>
<dbReference type="EC" id="1.14.13.225" evidence="4"/>
<dbReference type="InterPro" id="IPR002938">
    <property type="entry name" value="FAD-bd"/>
</dbReference>
<dbReference type="InterPro" id="IPR057494">
    <property type="entry name" value="Rossman_Mical"/>
</dbReference>
<feature type="region of interest" description="Disordered" evidence="18">
    <location>
        <begin position="815"/>
        <end position="850"/>
    </location>
</feature>
<feature type="compositionally biased region" description="Basic and acidic residues" evidence="18">
    <location>
        <begin position="819"/>
        <end position="829"/>
    </location>
</feature>
<gene>
    <name evidence="22" type="ORF">QYM36_010074</name>
</gene>
<keyword evidence="8" id="KW-0274">FAD</keyword>
<evidence type="ECO:0000256" key="13">
    <source>
        <dbReference type="ARBA" id="ARBA00023038"/>
    </source>
</evidence>
<dbReference type="Pfam" id="PF25413">
    <property type="entry name" value="Rossman_Mical"/>
    <property type="match status" value="1"/>
</dbReference>
<evidence type="ECO:0000256" key="5">
    <source>
        <dbReference type="ARBA" id="ARBA00022490"/>
    </source>
</evidence>
<evidence type="ECO:0000256" key="7">
    <source>
        <dbReference type="ARBA" id="ARBA00022723"/>
    </source>
</evidence>
<evidence type="ECO:0000259" key="20">
    <source>
        <dbReference type="PROSITE" id="PS50021"/>
    </source>
</evidence>
<dbReference type="InterPro" id="IPR036188">
    <property type="entry name" value="FAD/NAD-bd_sf"/>
</dbReference>
<evidence type="ECO:0000256" key="17">
    <source>
        <dbReference type="SAM" id="Coils"/>
    </source>
</evidence>
<keyword evidence="10" id="KW-0521">NADP</keyword>
<evidence type="ECO:0000256" key="1">
    <source>
        <dbReference type="ARBA" id="ARBA00001974"/>
    </source>
</evidence>
<evidence type="ECO:0000256" key="10">
    <source>
        <dbReference type="ARBA" id="ARBA00022857"/>
    </source>
</evidence>
<evidence type="ECO:0000256" key="19">
    <source>
        <dbReference type="SAM" id="Phobius"/>
    </source>
</evidence>
<dbReference type="InterPro" id="IPR050540">
    <property type="entry name" value="F-actin_Monoox_Mical"/>
</dbReference>
<keyword evidence="19" id="KW-1133">Transmembrane helix</keyword>
<dbReference type="SUPFAM" id="SSF57716">
    <property type="entry name" value="Glucocorticoid receptor-like (DNA-binding domain)"/>
    <property type="match status" value="1"/>
</dbReference>
<dbReference type="GO" id="GO:0046872">
    <property type="term" value="F:metal ion binding"/>
    <property type="evidence" value="ECO:0007669"/>
    <property type="project" value="UniProtKB-KW"/>
</dbReference>
<feature type="compositionally biased region" description="Basic and acidic residues" evidence="18">
    <location>
        <begin position="672"/>
        <end position="681"/>
    </location>
</feature>
<dbReference type="PANTHER" id="PTHR23167:SF54">
    <property type="entry name" value="[F-ACTIN]-MONOOXYGENASE MICAL"/>
    <property type="match status" value="1"/>
</dbReference>
<name>A0AA88HWG4_ARTSF</name>
<evidence type="ECO:0000256" key="9">
    <source>
        <dbReference type="ARBA" id="ARBA00022833"/>
    </source>
</evidence>
<keyword evidence="6" id="KW-0285">Flavoprotein</keyword>
<comment type="caution">
    <text evidence="22">The sequence shown here is derived from an EMBL/GenBank/DDBJ whole genome shotgun (WGS) entry which is preliminary data.</text>
</comment>
<keyword evidence="9 16" id="KW-0862">Zinc</keyword>
<evidence type="ECO:0000256" key="2">
    <source>
        <dbReference type="ARBA" id="ARBA00004496"/>
    </source>
</evidence>
<feature type="compositionally biased region" description="Acidic residues" evidence="18">
    <location>
        <begin position="1027"/>
        <end position="1038"/>
    </location>
</feature>
<keyword evidence="19" id="KW-0812">Transmembrane</keyword>
<evidence type="ECO:0000256" key="4">
    <source>
        <dbReference type="ARBA" id="ARBA00012709"/>
    </source>
</evidence>
<accession>A0AA88HWG4</accession>
<evidence type="ECO:0000256" key="16">
    <source>
        <dbReference type="PROSITE-ProRule" id="PRU00125"/>
    </source>
</evidence>
<feature type="region of interest" description="Disordered" evidence="18">
    <location>
        <begin position="1523"/>
        <end position="1548"/>
    </location>
</feature>
<evidence type="ECO:0000256" key="6">
    <source>
        <dbReference type="ARBA" id="ARBA00022630"/>
    </source>
</evidence>
<evidence type="ECO:0000256" key="15">
    <source>
        <dbReference type="ARBA" id="ARBA00049522"/>
    </source>
</evidence>
<keyword evidence="19" id="KW-0472">Membrane</keyword>
<dbReference type="SUPFAM" id="SSF47576">
    <property type="entry name" value="Calponin-homology domain, CH-domain"/>
    <property type="match status" value="1"/>
</dbReference>
<dbReference type="GO" id="GO:0005737">
    <property type="term" value="C:cytoplasm"/>
    <property type="evidence" value="ECO:0007669"/>
    <property type="project" value="UniProtKB-SubCell"/>
</dbReference>
<dbReference type="PROSITE" id="PS50021">
    <property type="entry name" value="CH"/>
    <property type="match status" value="1"/>
</dbReference>
<dbReference type="FunFam" id="3.50.50.60:FF:000004">
    <property type="entry name" value="protein-methionine sulfoxide oxidase MICAL2 isoform X1"/>
    <property type="match status" value="1"/>
</dbReference>
<comment type="similarity">
    <text evidence="3">Belongs to the Mical family.</text>
</comment>
<keyword evidence="7 16" id="KW-0479">Metal-binding</keyword>
<evidence type="ECO:0000256" key="11">
    <source>
        <dbReference type="ARBA" id="ARBA00023002"/>
    </source>
</evidence>
<evidence type="ECO:0000313" key="22">
    <source>
        <dbReference type="EMBL" id="KAK2715314.1"/>
    </source>
</evidence>
<evidence type="ECO:0000256" key="14">
    <source>
        <dbReference type="ARBA" id="ARBA00023203"/>
    </source>
</evidence>
<dbReference type="GO" id="GO:0071949">
    <property type="term" value="F:FAD binding"/>
    <property type="evidence" value="ECO:0007669"/>
    <property type="project" value="InterPro"/>
</dbReference>
<dbReference type="PROSITE" id="PS50023">
    <property type="entry name" value="LIM_DOMAIN_2"/>
    <property type="match status" value="1"/>
</dbReference>
<comment type="catalytic activity">
    <reaction evidence="15">
        <text>L-methionyl-[F-actin] + NADPH + O2 + H(+) = L-methionyl-(R)-S-oxide-[F-actin] + NADP(+) + H2O</text>
        <dbReference type="Rhea" id="RHEA:51308"/>
        <dbReference type="Rhea" id="RHEA-COMP:12953"/>
        <dbReference type="Rhea" id="RHEA-COMP:12956"/>
        <dbReference type="ChEBI" id="CHEBI:15377"/>
        <dbReference type="ChEBI" id="CHEBI:15378"/>
        <dbReference type="ChEBI" id="CHEBI:15379"/>
        <dbReference type="ChEBI" id="CHEBI:16044"/>
        <dbReference type="ChEBI" id="CHEBI:45764"/>
        <dbReference type="ChEBI" id="CHEBI:57783"/>
        <dbReference type="ChEBI" id="CHEBI:58349"/>
        <dbReference type="EC" id="1.14.13.225"/>
    </reaction>
</comment>
<dbReference type="Pfam" id="PF01494">
    <property type="entry name" value="FAD_binding_3"/>
    <property type="match status" value="1"/>
</dbReference>
<feature type="compositionally biased region" description="Low complexity" evidence="18">
    <location>
        <begin position="1731"/>
        <end position="1747"/>
    </location>
</feature>
<dbReference type="GO" id="GO:0120501">
    <property type="term" value="F:F-actin monooxygenase activity"/>
    <property type="evidence" value="ECO:0007669"/>
    <property type="project" value="UniProtKB-EC"/>
</dbReference>
<reference evidence="22" key="1">
    <citation type="submission" date="2023-07" db="EMBL/GenBank/DDBJ databases">
        <title>Chromosome-level genome assembly of Artemia franciscana.</title>
        <authorList>
            <person name="Jo E."/>
        </authorList>
    </citation>
    <scope>NUCLEOTIDE SEQUENCE</scope>
    <source>
        <tissue evidence="22">Whole body</tissue>
    </source>
</reference>
<dbReference type="InterPro" id="IPR036872">
    <property type="entry name" value="CH_dom_sf"/>
</dbReference>
<dbReference type="Pfam" id="PF00307">
    <property type="entry name" value="CH"/>
    <property type="match status" value="1"/>
</dbReference>
<feature type="transmembrane region" description="Helical" evidence="19">
    <location>
        <begin position="1969"/>
        <end position="1990"/>
    </location>
</feature>
<comment type="cofactor">
    <cofactor evidence="1">
        <name>FAD</name>
        <dbReference type="ChEBI" id="CHEBI:57692"/>
    </cofactor>
</comment>
<feature type="compositionally biased region" description="Acidic residues" evidence="18">
    <location>
        <begin position="969"/>
        <end position="1003"/>
    </location>
</feature>
<dbReference type="SMART" id="SM00033">
    <property type="entry name" value="CH"/>
    <property type="match status" value="1"/>
</dbReference>
<evidence type="ECO:0000259" key="21">
    <source>
        <dbReference type="PROSITE" id="PS50023"/>
    </source>
</evidence>
<dbReference type="Gene3D" id="3.50.50.60">
    <property type="entry name" value="FAD/NAD(P)-binding domain"/>
    <property type="match status" value="1"/>
</dbReference>
<keyword evidence="5" id="KW-0963">Cytoplasm</keyword>
<keyword evidence="17" id="KW-0175">Coiled coil</keyword>
<evidence type="ECO:0000256" key="18">
    <source>
        <dbReference type="SAM" id="MobiDB-lite"/>
    </source>
</evidence>
<evidence type="ECO:0000256" key="3">
    <source>
        <dbReference type="ARBA" id="ARBA00008223"/>
    </source>
</evidence>
<keyword evidence="12" id="KW-0503">Monooxygenase</keyword>
<dbReference type="SUPFAM" id="SSF51905">
    <property type="entry name" value="FAD/NAD(P)-binding domain"/>
    <property type="match status" value="1"/>
</dbReference>
<proteinExistence type="inferred from homology"/>
<sequence length="1999" mass="226450">MNNHLVSREEAALALDLFEEFINEQSFQLILQCHDRICELLKIRPSVFLDFYPALKKSLNNWKANTLWSKLDKRAQQKVYEGGRACSGKKVLIIGAGPCGLRSAIEAQLLGAKVVVIEKRNDFSRNNVLHIWPFVIKDLMHLGVKIFFGKFCVGSINHISIRQLQYVLLKVALCLGVEVHSGVSLEGLVPPDVDDPDAGWKACIQPEDHPVSQFEFDMIIGANGKRAVFDGFKRKEFRGKLAIAITANFVNNRSEQEACVEEISGVAFIFNQKFFNDMCEQTGIDLENIVYYKDDTHYFVMTAKKHSLLWRNVLHNDYPDTQTLLAPENINREALYEYALEAAMFATNYQLPEDIAFAYNHHGEPDVAMFDFTSMFASENACRIVERNGKQLLMALVGDGLLEPFWPTGSGCARGFLGCFDACYMLKRWASGEKTPLEVIAERESIYRLLAQTTSENLCKDLASYTLDPRTRYPNSNSRKVLPIHVRHLYDTDRPEKIETMMRKTASISKEEKENIRSLKALKNTESRLMSWFKLHLFDYPLADISDICTSFQTGQPLCALIHRYRPELLDYNSLDPEDYSGNCSLAFSVLEGMGIKPVIGGEDFASRGIEDKALWISYLQSVYLLFKGQIPYIHRKANATETADDGPESKTARKNRKSDASSLMKRVKRRRTEDAVENKDSKNWEIKKPVCSDGFTAKVAHLQQKFEANAPALESKKPKELVRAIGKLEESDWNIQRLKKKAEDPLLKADTESKVPKWNREQFHDKLHKIHNIAEGKKNDLRFTDLDKQMKMLDRKLKGESVLAAENRVFSARQKFSQPEDKATDTEPNRNFPGKTEKAKGSLPPAPTPRPADSCYICKKAVYLAERVCTEGKILHKNCLRCHYCNVGLRIGGYNFIRDLEFGGGFFYCSAHANQHVHRVLATPSDYSDGLPSKERLYSMNEEEPEKAAYEVLENSIMQLSGDELYDAIEGSDNDSIDDESDESDYQDFSDEEDQDEEEEETPHDSDQLLRSGEYDNVSSGANYENDGDSTDNDVDDEFSFYENNVQEPGEVSEEKFPPLPGKALKEHIYENARKEGLFHTHSGTNLSQLLKSRQNYIPVRNPEPPPLGPRLPEVRTKLQSSTSSISEMQKLLAPAIQPSPSMQTFLESADKLFTQSNSTEQYEDLYKRYAELPLQRSTSLVYQNGIGKYPSSLMKDIKVSSENFLTKTDEGTVSVINPILRQKIEGRELNSESSEDVPECVTNSVGLTSSPLISEENAAQVSVDKSHGDESAFKVVYDDIGLVNKTKDISEVKEKVLTELYDDIGNIQKETVDKSFISEKMELTPSSRNSNCDNDCNNSFEPYTSNPIGIALEPESSQVVYDDVASIQYRLDKLRRGSVDEELEKTLFDFENEEVEAFDEIEKQNENNQILYSGKDDNDIVSSPSLDVNRLSDSIKQFELEKVMYDDIGNVQEGFSDNLSNKYDYNLTLETSSQNEKPSVDTEDEFSEIFSEDVGNMEEVDSELQLNNDCNVNVSADNSLAKNDESLTKESTLASPGKADSLPKKSAFSPNIDDTLDFIDTSRIDDKDTKKEGVKEILGVAEMRKSYGDLRHSRERDSMVVKDLVLSAINKTSRRSQERLNAKVTPERVFPATNPPIKSGYSVINKVIPDSSHQSSFESVAETELPDTALTSQFKSDNAYLWAGVGETKNVRTLSSDDVSNESNTNYQKESLINKFASILGSPRKKPLVKSPVSPSKLPAAASPSKVLEKKKVPETLSDAEEMLVQVKDEADRLKLKEMVRIQEEEKKLEQKHAQLKQSLVKSLQEQNPGTSREETVGEQANLLGEMLATVEAHEKIKPGSETRWAFKHFNSSLETWHKVAVHAYFAHLLTKHRSRVCSILGIQNKKRAYKKLTKDELLFTKHDQYDFFRIGKTRQLVDFYETVLSGNRRRPAAEEVDLQLLEKTIIWKPIVFALPEFKQRSWKKDLLVFFTIFLAIHAILFSQLFAFKGFASMMRD</sequence>
<dbReference type="Gene3D" id="1.10.418.10">
    <property type="entry name" value="Calponin-like domain"/>
    <property type="match status" value="1"/>
</dbReference>
<feature type="region of interest" description="Disordered" evidence="18">
    <location>
        <begin position="640"/>
        <end position="681"/>
    </location>
</feature>
<organism evidence="22 23">
    <name type="scientific">Artemia franciscana</name>
    <name type="common">Brine shrimp</name>
    <name type="synonym">Artemia sanfranciscana</name>
    <dbReference type="NCBI Taxonomy" id="6661"/>
    <lineage>
        <taxon>Eukaryota</taxon>
        <taxon>Metazoa</taxon>
        <taxon>Ecdysozoa</taxon>
        <taxon>Arthropoda</taxon>
        <taxon>Crustacea</taxon>
        <taxon>Branchiopoda</taxon>
        <taxon>Anostraca</taxon>
        <taxon>Artemiidae</taxon>
        <taxon>Artemia</taxon>
    </lineage>
</organism>
<feature type="region of interest" description="Disordered" evidence="18">
    <location>
        <begin position="969"/>
        <end position="1038"/>
    </location>
</feature>
<dbReference type="GO" id="GO:0003779">
    <property type="term" value="F:actin binding"/>
    <property type="evidence" value="ECO:0007669"/>
    <property type="project" value="UniProtKB-KW"/>
</dbReference>
<dbReference type="Proteomes" id="UP001187531">
    <property type="component" value="Unassembled WGS sequence"/>
</dbReference>
<protein>
    <recommendedName>
        <fullName evidence="4">F-actin monooxygenase</fullName>
        <ecNumber evidence="4">1.14.13.225</ecNumber>
    </recommendedName>
</protein>
<feature type="domain" description="LIM zinc-binding" evidence="21">
    <location>
        <begin position="854"/>
        <end position="920"/>
    </location>
</feature>
<keyword evidence="11" id="KW-0560">Oxidoreductase</keyword>
<keyword evidence="14" id="KW-0009">Actin-binding</keyword>
<evidence type="ECO:0000256" key="8">
    <source>
        <dbReference type="ARBA" id="ARBA00022827"/>
    </source>
</evidence>
<feature type="coiled-coil region" evidence="17">
    <location>
        <begin position="1759"/>
        <end position="1808"/>
    </location>
</feature>
<keyword evidence="13 16" id="KW-0440">LIM domain</keyword>
<evidence type="ECO:0000256" key="12">
    <source>
        <dbReference type="ARBA" id="ARBA00023033"/>
    </source>
</evidence>
<dbReference type="InterPro" id="IPR001781">
    <property type="entry name" value="Znf_LIM"/>
</dbReference>
<dbReference type="Gene3D" id="2.10.110.10">
    <property type="entry name" value="Cysteine Rich Protein"/>
    <property type="match status" value="1"/>
</dbReference>